<name>A0AAF0TB39_SOLVR</name>
<evidence type="ECO:0000313" key="3">
    <source>
        <dbReference type="Proteomes" id="UP001234989"/>
    </source>
</evidence>
<dbReference type="EMBL" id="CP133612">
    <property type="protein sequence ID" value="WMV10778.1"/>
    <property type="molecule type" value="Genomic_DNA"/>
</dbReference>
<proteinExistence type="predicted"/>
<dbReference type="AlphaFoldDB" id="A0AAF0TB39"/>
<accession>A0AAF0TB39</accession>
<dbReference type="Proteomes" id="UP001234989">
    <property type="component" value="Chromosome 1"/>
</dbReference>
<organism evidence="2 3">
    <name type="scientific">Solanum verrucosum</name>
    <dbReference type="NCBI Taxonomy" id="315347"/>
    <lineage>
        <taxon>Eukaryota</taxon>
        <taxon>Viridiplantae</taxon>
        <taxon>Streptophyta</taxon>
        <taxon>Embryophyta</taxon>
        <taxon>Tracheophyta</taxon>
        <taxon>Spermatophyta</taxon>
        <taxon>Magnoliopsida</taxon>
        <taxon>eudicotyledons</taxon>
        <taxon>Gunneridae</taxon>
        <taxon>Pentapetalae</taxon>
        <taxon>asterids</taxon>
        <taxon>lamiids</taxon>
        <taxon>Solanales</taxon>
        <taxon>Solanaceae</taxon>
        <taxon>Solanoideae</taxon>
        <taxon>Solaneae</taxon>
        <taxon>Solanum</taxon>
    </lineage>
</organism>
<dbReference type="PANTHER" id="PTHR32212:SF432">
    <property type="entry name" value="F-BOX DOMAIN-CONTAINING PROTEIN"/>
    <property type="match status" value="1"/>
</dbReference>
<protein>
    <recommendedName>
        <fullName evidence="1">F-box domain-containing protein</fullName>
    </recommendedName>
</protein>
<dbReference type="InterPro" id="IPR036047">
    <property type="entry name" value="F-box-like_dom_sf"/>
</dbReference>
<dbReference type="SUPFAM" id="SSF81383">
    <property type="entry name" value="F-box domain"/>
    <property type="match status" value="1"/>
</dbReference>
<dbReference type="Gene3D" id="1.20.1280.50">
    <property type="match status" value="1"/>
</dbReference>
<dbReference type="InterPro" id="IPR001810">
    <property type="entry name" value="F-box_dom"/>
</dbReference>
<feature type="domain" description="F-box" evidence="1">
    <location>
        <begin position="9"/>
        <end position="45"/>
    </location>
</feature>
<evidence type="ECO:0000313" key="2">
    <source>
        <dbReference type="EMBL" id="WMV10778.1"/>
    </source>
</evidence>
<gene>
    <name evidence="2" type="ORF">MTR67_004163</name>
</gene>
<dbReference type="PANTHER" id="PTHR32212">
    <property type="entry name" value="CYCLIN-LIKE F-BOX"/>
    <property type="match status" value="1"/>
</dbReference>
<dbReference type="Pfam" id="PF00646">
    <property type="entry name" value="F-box"/>
    <property type="match status" value="1"/>
</dbReference>
<sequence>METSTKNEIDRISSLPVDILYNILSNLCICDVIHMTILSKRWKYICTTIPYFCFDSNYCNSLLSSNFEEFGEFMYTFLISQKTINLVRYILSCSNMFESTDILRLIHATTRRNVQQLVLWFSTREPFELPHCLVTCESLQILKLNLCNDVLKLPNQHAI</sequence>
<evidence type="ECO:0000259" key="1">
    <source>
        <dbReference type="PROSITE" id="PS50181"/>
    </source>
</evidence>
<reference evidence="2" key="1">
    <citation type="submission" date="2023-08" db="EMBL/GenBank/DDBJ databases">
        <title>A de novo genome assembly of Solanum verrucosum Schlechtendal, a Mexican diploid species geographically isolated from the other diploid A-genome species in potato relatives.</title>
        <authorList>
            <person name="Hosaka K."/>
        </authorList>
    </citation>
    <scope>NUCLEOTIDE SEQUENCE</scope>
    <source>
        <tissue evidence="2">Young leaves</tissue>
    </source>
</reference>
<dbReference type="PROSITE" id="PS50181">
    <property type="entry name" value="FBOX"/>
    <property type="match status" value="1"/>
</dbReference>
<keyword evidence="3" id="KW-1185">Reference proteome</keyword>